<dbReference type="Proteomes" id="UP000410492">
    <property type="component" value="Unassembled WGS sequence"/>
</dbReference>
<feature type="domain" description="C2H2-type" evidence="6">
    <location>
        <begin position="134"/>
        <end position="161"/>
    </location>
</feature>
<dbReference type="InterPro" id="IPR036236">
    <property type="entry name" value="Znf_C2H2_sf"/>
</dbReference>
<evidence type="ECO:0000259" key="6">
    <source>
        <dbReference type="PROSITE" id="PS50157"/>
    </source>
</evidence>
<keyword evidence="3 5" id="KW-0863">Zinc-finger</keyword>
<evidence type="ECO:0000256" key="4">
    <source>
        <dbReference type="ARBA" id="ARBA00022833"/>
    </source>
</evidence>
<dbReference type="OrthoDB" id="6777625at2759"/>
<dbReference type="EMBL" id="CAACVG010009359">
    <property type="protein sequence ID" value="VEN53000.1"/>
    <property type="molecule type" value="Genomic_DNA"/>
</dbReference>
<dbReference type="PANTHER" id="PTHR24379:SF121">
    <property type="entry name" value="C2H2-TYPE DOMAIN-CONTAINING PROTEIN"/>
    <property type="match status" value="1"/>
</dbReference>
<keyword evidence="4" id="KW-0862">Zinc</keyword>
<dbReference type="Pfam" id="PF00096">
    <property type="entry name" value="zf-C2H2"/>
    <property type="match status" value="1"/>
</dbReference>
<proteinExistence type="predicted"/>
<dbReference type="PROSITE" id="PS50157">
    <property type="entry name" value="ZINC_FINGER_C2H2_2"/>
    <property type="match status" value="3"/>
</dbReference>
<dbReference type="InterPro" id="IPR013087">
    <property type="entry name" value="Znf_C2H2_type"/>
</dbReference>
<gene>
    <name evidence="7" type="ORF">CALMAC_LOCUS12951</name>
</gene>
<evidence type="ECO:0000256" key="2">
    <source>
        <dbReference type="ARBA" id="ARBA00022737"/>
    </source>
</evidence>
<sequence>MCKPCNATFKNNESLDNHILKKHPEFKVSIRSDLHECPYRPYCKYKTTIKTYLKSHMLSHSKEREITCKHCNMSFKRKYTLDNHIIKKHPDFIASVKRKIHEGSCCAFKTIHKSALDVHMLIHSADKVTHKGKHECSSCSFKAIHKSTIDRHMKTHSSDKFKGIHREIHQCSYCEFKAIHKSTLDRHMLTHSKDKVVTCKHCNIEFKNKEAVNEHVVRAHSGFLASLSCKIYSCTHCYYKTTIQHLFDKHFLKHHEVATDRGKC</sequence>
<dbReference type="AlphaFoldDB" id="A0A653CZ11"/>
<feature type="domain" description="C2H2-type" evidence="6">
    <location>
        <begin position="169"/>
        <end position="196"/>
    </location>
</feature>
<keyword evidence="8" id="KW-1185">Reference proteome</keyword>
<reference evidence="7 8" key="1">
    <citation type="submission" date="2019-01" db="EMBL/GenBank/DDBJ databases">
        <authorList>
            <person name="Sayadi A."/>
        </authorList>
    </citation>
    <scope>NUCLEOTIDE SEQUENCE [LARGE SCALE GENOMIC DNA]</scope>
</reference>
<dbReference type="SMART" id="SM00355">
    <property type="entry name" value="ZnF_C2H2"/>
    <property type="match status" value="8"/>
</dbReference>
<accession>A0A653CZ11</accession>
<keyword evidence="2" id="KW-0677">Repeat</keyword>
<evidence type="ECO:0000256" key="5">
    <source>
        <dbReference type="PROSITE-ProRule" id="PRU00042"/>
    </source>
</evidence>
<protein>
    <recommendedName>
        <fullName evidence="6">C2H2-type domain-containing protein</fullName>
    </recommendedName>
</protein>
<organism evidence="7 8">
    <name type="scientific">Callosobruchus maculatus</name>
    <name type="common">Southern cowpea weevil</name>
    <name type="synonym">Pulse bruchid</name>
    <dbReference type="NCBI Taxonomy" id="64391"/>
    <lineage>
        <taxon>Eukaryota</taxon>
        <taxon>Metazoa</taxon>
        <taxon>Ecdysozoa</taxon>
        <taxon>Arthropoda</taxon>
        <taxon>Hexapoda</taxon>
        <taxon>Insecta</taxon>
        <taxon>Pterygota</taxon>
        <taxon>Neoptera</taxon>
        <taxon>Endopterygota</taxon>
        <taxon>Coleoptera</taxon>
        <taxon>Polyphaga</taxon>
        <taxon>Cucujiformia</taxon>
        <taxon>Chrysomeloidea</taxon>
        <taxon>Chrysomelidae</taxon>
        <taxon>Bruchinae</taxon>
        <taxon>Bruchini</taxon>
        <taxon>Callosobruchus</taxon>
    </lineage>
</organism>
<dbReference type="SUPFAM" id="SSF57667">
    <property type="entry name" value="beta-beta-alpha zinc fingers"/>
    <property type="match status" value="2"/>
</dbReference>
<feature type="domain" description="C2H2-type" evidence="6">
    <location>
        <begin position="35"/>
        <end position="65"/>
    </location>
</feature>
<name>A0A653CZ11_CALMS</name>
<dbReference type="PROSITE" id="PS00028">
    <property type="entry name" value="ZINC_FINGER_C2H2_1"/>
    <property type="match status" value="3"/>
</dbReference>
<dbReference type="Gene3D" id="3.30.160.60">
    <property type="entry name" value="Classic Zinc Finger"/>
    <property type="match status" value="3"/>
</dbReference>
<evidence type="ECO:0000256" key="3">
    <source>
        <dbReference type="ARBA" id="ARBA00022771"/>
    </source>
</evidence>
<evidence type="ECO:0000256" key="1">
    <source>
        <dbReference type="ARBA" id="ARBA00022723"/>
    </source>
</evidence>
<keyword evidence="1" id="KW-0479">Metal-binding</keyword>
<dbReference type="PANTHER" id="PTHR24379">
    <property type="entry name" value="KRAB AND ZINC FINGER DOMAIN-CONTAINING"/>
    <property type="match status" value="1"/>
</dbReference>
<evidence type="ECO:0000313" key="8">
    <source>
        <dbReference type="Proteomes" id="UP000410492"/>
    </source>
</evidence>
<evidence type="ECO:0000313" key="7">
    <source>
        <dbReference type="EMBL" id="VEN53000.1"/>
    </source>
</evidence>
<dbReference type="GO" id="GO:0008270">
    <property type="term" value="F:zinc ion binding"/>
    <property type="evidence" value="ECO:0007669"/>
    <property type="project" value="UniProtKB-KW"/>
</dbReference>